<name>A0ABP7P2T2_9BACT</name>
<keyword evidence="4" id="KW-1185">Reference proteome</keyword>
<feature type="compositionally biased region" description="Basic and acidic residues" evidence="1">
    <location>
        <begin position="34"/>
        <end position="46"/>
    </location>
</feature>
<accession>A0ABP7P2T2</accession>
<evidence type="ECO:0000256" key="2">
    <source>
        <dbReference type="SAM" id="Phobius"/>
    </source>
</evidence>
<feature type="region of interest" description="Disordered" evidence="1">
    <location>
        <begin position="16"/>
        <end position="46"/>
    </location>
</feature>
<evidence type="ECO:0000256" key="1">
    <source>
        <dbReference type="SAM" id="MobiDB-lite"/>
    </source>
</evidence>
<dbReference type="EMBL" id="BAABDI010000001">
    <property type="protein sequence ID" value="GAA3958697.1"/>
    <property type="molecule type" value="Genomic_DNA"/>
</dbReference>
<feature type="transmembrane region" description="Helical" evidence="2">
    <location>
        <begin position="51"/>
        <end position="71"/>
    </location>
</feature>
<keyword evidence="2" id="KW-1133">Transmembrane helix</keyword>
<dbReference type="Proteomes" id="UP001501556">
    <property type="component" value="Unassembled WGS sequence"/>
</dbReference>
<evidence type="ECO:0000313" key="3">
    <source>
        <dbReference type="EMBL" id="GAA3958697.1"/>
    </source>
</evidence>
<organism evidence="3 4">
    <name type="scientific">Hymenobacter antarcticus</name>
    <dbReference type="NCBI Taxonomy" id="486270"/>
    <lineage>
        <taxon>Bacteria</taxon>
        <taxon>Pseudomonadati</taxon>
        <taxon>Bacteroidota</taxon>
        <taxon>Cytophagia</taxon>
        <taxon>Cytophagales</taxon>
        <taxon>Hymenobacteraceae</taxon>
        <taxon>Hymenobacter</taxon>
    </lineage>
</organism>
<reference evidence="4" key="1">
    <citation type="journal article" date="2019" name="Int. J. Syst. Evol. Microbiol.">
        <title>The Global Catalogue of Microorganisms (GCM) 10K type strain sequencing project: providing services to taxonomists for standard genome sequencing and annotation.</title>
        <authorList>
            <consortium name="The Broad Institute Genomics Platform"/>
            <consortium name="The Broad Institute Genome Sequencing Center for Infectious Disease"/>
            <person name="Wu L."/>
            <person name="Ma J."/>
        </authorList>
    </citation>
    <scope>NUCLEOTIDE SEQUENCE [LARGE SCALE GENOMIC DNA]</scope>
    <source>
        <strain evidence="4">JCM 17217</strain>
    </source>
</reference>
<sequence length="90" mass="10119">MRNITVIFILMSKTATSPVTHRAAYQRPYKSRQQRRESDRRKTDESSDYKFLLRVGAGIAIVLAMVLGFVLKGMMDRNADPAASATEALQ</sequence>
<evidence type="ECO:0000313" key="4">
    <source>
        <dbReference type="Proteomes" id="UP001501556"/>
    </source>
</evidence>
<comment type="caution">
    <text evidence="3">The sequence shown here is derived from an EMBL/GenBank/DDBJ whole genome shotgun (WGS) entry which is preliminary data.</text>
</comment>
<protein>
    <submittedName>
        <fullName evidence="3">Uncharacterized protein</fullName>
    </submittedName>
</protein>
<gene>
    <name evidence="3" type="ORF">GCM10022407_02400</name>
</gene>
<keyword evidence="2" id="KW-0812">Transmembrane</keyword>
<proteinExistence type="predicted"/>
<keyword evidence="2" id="KW-0472">Membrane</keyword>